<feature type="domain" description="PIN" evidence="6">
    <location>
        <begin position="30"/>
        <end position="128"/>
    </location>
</feature>
<organism evidence="7 8">
    <name type="scientific">Candidatus Manganitrophus noduliformans</name>
    <dbReference type="NCBI Taxonomy" id="2606439"/>
    <lineage>
        <taxon>Bacteria</taxon>
        <taxon>Pseudomonadati</taxon>
        <taxon>Nitrospirota</taxon>
        <taxon>Nitrospiria</taxon>
        <taxon>Candidatus Troglogloeales</taxon>
        <taxon>Candidatus Manganitrophaceae</taxon>
        <taxon>Candidatus Manganitrophus</taxon>
    </lineage>
</organism>
<comment type="caution">
    <text evidence="7">The sequence shown here is derived from an EMBL/GenBank/DDBJ whole genome shotgun (WGS) entry which is preliminary data.</text>
</comment>
<dbReference type="GO" id="GO:0016787">
    <property type="term" value="F:hydrolase activity"/>
    <property type="evidence" value="ECO:0007669"/>
    <property type="project" value="UniProtKB-KW"/>
</dbReference>
<dbReference type="GO" id="GO:0004540">
    <property type="term" value="F:RNA nuclease activity"/>
    <property type="evidence" value="ECO:0007669"/>
    <property type="project" value="TreeGrafter"/>
</dbReference>
<dbReference type="Proteomes" id="UP000534783">
    <property type="component" value="Unassembled WGS sequence"/>
</dbReference>
<accession>A0A7X6IBE6</accession>
<sequence>MAAKKTESISLIPLLGCTLSVPCGSPKIQEKLRPLILSGQAAIIDWIILELMTRIRSDEDQKTLNAFLMPLPRFDIDSSCWEAGWKLAVGLRKNGITPSAAECLIAATAIRHQVSLIHLDQDFEAIARHSSLQDLN</sequence>
<protein>
    <submittedName>
        <fullName evidence="7">PIN domain nuclease</fullName>
    </submittedName>
</protein>
<dbReference type="Pfam" id="PF01850">
    <property type="entry name" value="PIN"/>
    <property type="match status" value="1"/>
</dbReference>
<name>A0A7X6IBE6_9BACT</name>
<evidence type="ECO:0000256" key="4">
    <source>
        <dbReference type="ARBA" id="ARBA00022801"/>
    </source>
</evidence>
<keyword evidence="3" id="KW-0479">Metal-binding</keyword>
<dbReference type="EMBL" id="VTOW01000002">
    <property type="protein sequence ID" value="NKE71406.1"/>
    <property type="molecule type" value="Genomic_DNA"/>
</dbReference>
<dbReference type="AlphaFoldDB" id="A0A7X6IBE6"/>
<proteinExistence type="predicted"/>
<gene>
    <name evidence="7" type="ORF">MNODULE_11710</name>
</gene>
<keyword evidence="1" id="KW-1277">Toxin-antitoxin system</keyword>
<dbReference type="InterPro" id="IPR029060">
    <property type="entry name" value="PIN-like_dom_sf"/>
</dbReference>
<dbReference type="Gene3D" id="3.40.50.1010">
    <property type="entry name" value="5'-nuclease"/>
    <property type="match status" value="1"/>
</dbReference>
<evidence type="ECO:0000256" key="3">
    <source>
        <dbReference type="ARBA" id="ARBA00022723"/>
    </source>
</evidence>
<evidence type="ECO:0000256" key="1">
    <source>
        <dbReference type="ARBA" id="ARBA00022649"/>
    </source>
</evidence>
<dbReference type="GO" id="GO:0046872">
    <property type="term" value="F:metal ion binding"/>
    <property type="evidence" value="ECO:0007669"/>
    <property type="project" value="UniProtKB-KW"/>
</dbReference>
<dbReference type="InterPro" id="IPR051749">
    <property type="entry name" value="PINc/VapC_TA_RNase"/>
</dbReference>
<keyword evidence="4" id="KW-0378">Hydrolase</keyword>
<keyword evidence="2" id="KW-0540">Nuclease</keyword>
<evidence type="ECO:0000313" key="7">
    <source>
        <dbReference type="EMBL" id="NKE71406.1"/>
    </source>
</evidence>
<evidence type="ECO:0000259" key="6">
    <source>
        <dbReference type="Pfam" id="PF01850"/>
    </source>
</evidence>
<evidence type="ECO:0000313" key="8">
    <source>
        <dbReference type="Proteomes" id="UP000534783"/>
    </source>
</evidence>
<evidence type="ECO:0000256" key="5">
    <source>
        <dbReference type="ARBA" id="ARBA00022842"/>
    </source>
</evidence>
<reference evidence="7 8" key="1">
    <citation type="journal article" date="2020" name="Nature">
        <title>Bacterial chemolithoautotrophy via manganese oxidation.</title>
        <authorList>
            <person name="Yu H."/>
            <person name="Leadbetter J.R."/>
        </authorList>
    </citation>
    <scope>NUCLEOTIDE SEQUENCE [LARGE SCALE GENOMIC DNA]</scope>
    <source>
        <strain evidence="7 8">Mn-1</strain>
    </source>
</reference>
<dbReference type="SUPFAM" id="SSF88723">
    <property type="entry name" value="PIN domain-like"/>
    <property type="match status" value="1"/>
</dbReference>
<dbReference type="InterPro" id="IPR002716">
    <property type="entry name" value="PIN_dom"/>
</dbReference>
<keyword evidence="8" id="KW-1185">Reference proteome</keyword>
<dbReference type="PANTHER" id="PTHR42740">
    <property type="entry name" value="RIBONUCLEASE VAPC3"/>
    <property type="match status" value="1"/>
</dbReference>
<evidence type="ECO:0000256" key="2">
    <source>
        <dbReference type="ARBA" id="ARBA00022722"/>
    </source>
</evidence>
<keyword evidence="5" id="KW-0460">Magnesium</keyword>
<dbReference type="PANTHER" id="PTHR42740:SF1">
    <property type="entry name" value="RIBONUCLEASE VAPC3"/>
    <property type="match status" value="1"/>
</dbReference>